<dbReference type="RefSeq" id="WP_154465139.1">
    <property type="nucleotide sequence ID" value="NZ_VUMI01000021.1"/>
</dbReference>
<keyword evidence="2" id="KW-1185">Reference proteome</keyword>
<comment type="caution">
    <text evidence="1">The sequence shown here is derived from an EMBL/GenBank/DDBJ whole genome shotgun (WGS) entry which is preliminary data.</text>
</comment>
<dbReference type="GeneID" id="86054141"/>
<organism evidence="1 2">
    <name type="scientific">Eisenbergiella porci</name>
    <dbReference type="NCBI Taxonomy" id="2652274"/>
    <lineage>
        <taxon>Bacteria</taxon>
        <taxon>Bacillati</taxon>
        <taxon>Bacillota</taxon>
        <taxon>Clostridia</taxon>
        <taxon>Lachnospirales</taxon>
        <taxon>Lachnospiraceae</taxon>
        <taxon>Eisenbergiella</taxon>
    </lineage>
</organism>
<gene>
    <name evidence="1" type="ORF">FYJ45_13895</name>
</gene>
<sequence length="61" mass="6758">MTATHYLVTVNLTIRLPLDLIQPEPAGRLEPPTAPEPETHFCRNCHSCGGCGKCQHEEEQS</sequence>
<proteinExistence type="predicted"/>
<dbReference type="Proteomes" id="UP000436047">
    <property type="component" value="Unassembled WGS sequence"/>
</dbReference>
<evidence type="ECO:0000313" key="1">
    <source>
        <dbReference type="EMBL" id="MSS89346.1"/>
    </source>
</evidence>
<reference evidence="1 2" key="1">
    <citation type="submission" date="2019-08" db="EMBL/GenBank/DDBJ databases">
        <title>In-depth cultivation of the pig gut microbiome towards novel bacterial diversity and tailored functional studies.</title>
        <authorList>
            <person name="Wylensek D."/>
            <person name="Hitch T.C.A."/>
            <person name="Clavel T."/>
        </authorList>
    </citation>
    <scope>NUCLEOTIDE SEQUENCE [LARGE SCALE GENOMIC DNA]</scope>
    <source>
        <strain evidence="1 2">WCA-389-WT-23B</strain>
    </source>
</reference>
<name>A0A6N7W267_9FIRM</name>
<evidence type="ECO:0000313" key="2">
    <source>
        <dbReference type="Proteomes" id="UP000436047"/>
    </source>
</evidence>
<accession>A0A6N7W267</accession>
<protein>
    <submittedName>
        <fullName evidence="1">Uncharacterized protein</fullName>
    </submittedName>
</protein>
<dbReference type="EMBL" id="VUMI01000021">
    <property type="protein sequence ID" value="MSS89346.1"/>
    <property type="molecule type" value="Genomic_DNA"/>
</dbReference>
<dbReference type="AlphaFoldDB" id="A0A6N7W267"/>